<dbReference type="OrthoDB" id="2121828at2759"/>
<sequence>MCDVLRSTDIAEQKMQLDDGLKGTIYIRPRPNKPKPFSQISTDAAVLEKLKQAENNALLLNVYVYSASIQSFSLML</sequence>
<name>L8WC10_THACA</name>
<dbReference type="STRING" id="983506.L8WC10"/>
<evidence type="ECO:0000313" key="1">
    <source>
        <dbReference type="EMBL" id="ELU35500.1"/>
    </source>
</evidence>
<dbReference type="AlphaFoldDB" id="L8WC10"/>
<gene>
    <name evidence="1" type="ORF">AG1IA_10470</name>
</gene>
<evidence type="ECO:0000313" key="2">
    <source>
        <dbReference type="Proteomes" id="UP000011668"/>
    </source>
</evidence>
<dbReference type="Proteomes" id="UP000011668">
    <property type="component" value="Unassembled WGS sequence"/>
</dbReference>
<dbReference type="EMBL" id="AFRT01006383">
    <property type="protein sequence ID" value="ELU35500.1"/>
    <property type="molecule type" value="Genomic_DNA"/>
</dbReference>
<organism evidence="1 2">
    <name type="scientific">Thanatephorus cucumeris (strain AG1-IA)</name>
    <name type="common">Rice sheath blight fungus</name>
    <name type="synonym">Rhizoctonia solani</name>
    <dbReference type="NCBI Taxonomy" id="983506"/>
    <lineage>
        <taxon>Eukaryota</taxon>
        <taxon>Fungi</taxon>
        <taxon>Dikarya</taxon>
        <taxon>Basidiomycota</taxon>
        <taxon>Agaricomycotina</taxon>
        <taxon>Agaricomycetes</taxon>
        <taxon>Cantharellales</taxon>
        <taxon>Ceratobasidiaceae</taxon>
        <taxon>Rhizoctonia</taxon>
        <taxon>Rhizoctonia solani AG-1</taxon>
    </lineage>
</organism>
<proteinExistence type="predicted"/>
<comment type="caution">
    <text evidence="1">The sequence shown here is derived from an EMBL/GenBank/DDBJ whole genome shotgun (WGS) entry which is preliminary data.</text>
</comment>
<reference evidence="1 2" key="1">
    <citation type="journal article" date="2013" name="Nat. Commun.">
        <title>The evolution and pathogenic mechanisms of the rice sheath blight pathogen.</title>
        <authorList>
            <person name="Zheng A."/>
            <person name="Lin R."/>
            <person name="Xu L."/>
            <person name="Qin P."/>
            <person name="Tang C."/>
            <person name="Ai P."/>
            <person name="Zhang D."/>
            <person name="Liu Y."/>
            <person name="Sun Z."/>
            <person name="Feng H."/>
            <person name="Wang Y."/>
            <person name="Chen Y."/>
            <person name="Liang X."/>
            <person name="Fu R."/>
            <person name="Li Q."/>
            <person name="Zhang J."/>
            <person name="Yu X."/>
            <person name="Xie Z."/>
            <person name="Ding L."/>
            <person name="Guan P."/>
            <person name="Tang J."/>
            <person name="Liang Y."/>
            <person name="Wang S."/>
            <person name="Deng Q."/>
            <person name="Li S."/>
            <person name="Zhu J."/>
            <person name="Wang L."/>
            <person name="Liu H."/>
            <person name="Li P."/>
        </authorList>
    </citation>
    <scope>NUCLEOTIDE SEQUENCE [LARGE SCALE GENOMIC DNA]</scope>
    <source>
        <strain evidence="2">AG-1 IA</strain>
    </source>
</reference>
<protein>
    <submittedName>
        <fullName evidence="1">Uncharacterized protein</fullName>
    </submittedName>
</protein>
<dbReference type="HOGENOM" id="CLU_2656145_0_0_1"/>
<accession>L8WC10</accession>
<keyword evidence="2" id="KW-1185">Reference proteome</keyword>